<dbReference type="EMBL" id="LR699553">
    <property type="protein sequence ID" value="VVD30701.1"/>
    <property type="molecule type" value="Genomic_DNA"/>
</dbReference>
<gene>
    <name evidence="1" type="ORF">PDMSB3_4257</name>
</gene>
<organism evidence="1 2">
    <name type="scientific">Paraburkholderia dioscoreae</name>
    <dbReference type="NCBI Taxonomy" id="2604047"/>
    <lineage>
        <taxon>Bacteria</taxon>
        <taxon>Pseudomonadati</taxon>
        <taxon>Pseudomonadota</taxon>
        <taxon>Betaproteobacteria</taxon>
        <taxon>Burkholderiales</taxon>
        <taxon>Burkholderiaceae</taxon>
        <taxon>Paraburkholderia</taxon>
    </lineage>
</organism>
<protein>
    <submittedName>
        <fullName evidence="1">Uncharacterized protein</fullName>
    </submittedName>
</protein>
<evidence type="ECO:0000313" key="2">
    <source>
        <dbReference type="Proteomes" id="UP000325811"/>
    </source>
</evidence>
<dbReference type="Proteomes" id="UP000325811">
    <property type="component" value="Chromosome I"/>
</dbReference>
<keyword evidence="2" id="KW-1185">Reference proteome</keyword>
<name>A0A5Q4ZG89_9BURK</name>
<sequence>MFSGPGGAAQPAKPCSADPLQVLKRRRILFFSRDKPWRNHAKAQDWAFAITGRTAYVRRQCFRLDRR</sequence>
<dbReference type="AlphaFoldDB" id="A0A5Q4ZG89"/>
<dbReference type="KEGG" id="pdio:PDMSB3_4257"/>
<reference evidence="1 2" key="1">
    <citation type="submission" date="2019-08" db="EMBL/GenBank/DDBJ databases">
        <authorList>
            <person name="Herpell B J."/>
        </authorList>
    </citation>
    <scope>NUCLEOTIDE SEQUENCE [LARGE SCALE GENOMIC DNA]</scope>
    <source>
        <strain evidence="2">Msb3</strain>
    </source>
</reference>
<evidence type="ECO:0000313" key="1">
    <source>
        <dbReference type="EMBL" id="VVD30701.1"/>
    </source>
</evidence>
<accession>A0A5Q4ZG89</accession>
<proteinExistence type="predicted"/>